<protein>
    <submittedName>
        <fullName evidence="7">YIP1 family protein</fullName>
    </submittedName>
</protein>
<feature type="transmembrane region" description="Helical" evidence="5">
    <location>
        <begin position="77"/>
        <end position="101"/>
    </location>
</feature>
<gene>
    <name evidence="7" type="ORF">HZS54_21905</name>
</gene>
<evidence type="ECO:0000256" key="3">
    <source>
        <dbReference type="ARBA" id="ARBA00022989"/>
    </source>
</evidence>
<evidence type="ECO:0000256" key="5">
    <source>
        <dbReference type="SAM" id="Phobius"/>
    </source>
</evidence>
<keyword evidence="3 5" id="KW-1133">Transmembrane helix</keyword>
<feature type="transmembrane region" description="Helical" evidence="5">
    <location>
        <begin position="21"/>
        <end position="45"/>
    </location>
</feature>
<evidence type="ECO:0000313" key="8">
    <source>
        <dbReference type="Proteomes" id="UP000509346"/>
    </source>
</evidence>
<dbReference type="Pfam" id="PF04893">
    <property type="entry name" value="Yip1"/>
    <property type="match status" value="1"/>
</dbReference>
<dbReference type="AlphaFoldDB" id="A0A7D5TDV6"/>
<feature type="domain" description="Yip1" evidence="6">
    <location>
        <begin position="6"/>
        <end position="209"/>
    </location>
</feature>
<feature type="transmembrane region" description="Helical" evidence="5">
    <location>
        <begin position="113"/>
        <end position="140"/>
    </location>
</feature>
<name>A0A7D5TDV6_9EURY</name>
<dbReference type="OrthoDB" id="116519at2157"/>
<reference evidence="7 8" key="1">
    <citation type="submission" date="2020-07" db="EMBL/GenBank/DDBJ databases">
        <title>Halosimplex litoreum sp. nov. and Halosimplex rubrum sp. nov., isolated from different salt environments.</title>
        <authorList>
            <person name="Cui H."/>
        </authorList>
    </citation>
    <scope>NUCLEOTIDE SEQUENCE [LARGE SCALE GENOMIC DNA]</scope>
    <source>
        <strain evidence="7 8">R2</strain>
    </source>
</reference>
<dbReference type="KEGG" id="hpel:HZS54_21905"/>
<keyword evidence="4 5" id="KW-0472">Membrane</keyword>
<dbReference type="GeneID" id="56085304"/>
<dbReference type="EMBL" id="CP058909">
    <property type="protein sequence ID" value="QLH84129.1"/>
    <property type="molecule type" value="Genomic_DNA"/>
</dbReference>
<evidence type="ECO:0000313" key="7">
    <source>
        <dbReference type="EMBL" id="QLH84129.1"/>
    </source>
</evidence>
<evidence type="ECO:0000256" key="1">
    <source>
        <dbReference type="ARBA" id="ARBA00004141"/>
    </source>
</evidence>
<keyword evidence="2 5" id="KW-0812">Transmembrane</keyword>
<organism evidence="7 8">
    <name type="scientific">Halosimplex pelagicum</name>
    <dbReference type="NCBI Taxonomy" id="869886"/>
    <lineage>
        <taxon>Archaea</taxon>
        <taxon>Methanobacteriati</taxon>
        <taxon>Methanobacteriota</taxon>
        <taxon>Stenosarchaea group</taxon>
        <taxon>Halobacteria</taxon>
        <taxon>Halobacteriales</taxon>
        <taxon>Haloarculaceae</taxon>
        <taxon>Halosimplex</taxon>
    </lineage>
</organism>
<feature type="transmembrane region" description="Helical" evidence="5">
    <location>
        <begin position="166"/>
        <end position="186"/>
    </location>
</feature>
<evidence type="ECO:0000259" key="6">
    <source>
        <dbReference type="Pfam" id="PF04893"/>
    </source>
</evidence>
<evidence type="ECO:0000256" key="4">
    <source>
        <dbReference type="ARBA" id="ARBA00023136"/>
    </source>
</evidence>
<comment type="subcellular location">
    <subcellularLocation>
        <location evidence="1">Membrane</location>
        <topology evidence="1">Multi-pass membrane protein</topology>
    </subcellularLocation>
</comment>
<proteinExistence type="predicted"/>
<feature type="transmembrane region" description="Helical" evidence="5">
    <location>
        <begin position="198"/>
        <end position="221"/>
    </location>
</feature>
<keyword evidence="8" id="KW-1185">Reference proteome</keyword>
<dbReference type="RefSeq" id="WP_179919225.1">
    <property type="nucleotide sequence ID" value="NZ_CP058909.1"/>
</dbReference>
<evidence type="ECO:0000256" key="2">
    <source>
        <dbReference type="ARBA" id="ARBA00022692"/>
    </source>
</evidence>
<accession>A0A7D5TDV6</accession>
<dbReference type="InterPro" id="IPR006977">
    <property type="entry name" value="Yip1_dom"/>
</dbReference>
<sequence length="228" mass="24048">MSLRTLVTDPDGFFAARRDDYSLAGPAAVVVAHALLALAGTVVILQAVGDVVTAADAASIVYASGGQRVSAPRDIVLALWATGGLYFAGWIAVAVVAYLVSLYFDGDGSFRRLLAFVGWTFVPTLAPTAVRAVVIAAMFLEAPDFATEAALQEWAQSELTDHPARFAAIAVRPLFTLWMVYLWVLAAEHARELTRRQALVVVALPAAFATLNAVGTLATAAGRALGLF</sequence>
<dbReference type="GO" id="GO:0016020">
    <property type="term" value="C:membrane"/>
    <property type="evidence" value="ECO:0007669"/>
    <property type="project" value="UniProtKB-SubCell"/>
</dbReference>
<dbReference type="Proteomes" id="UP000509346">
    <property type="component" value="Chromosome"/>
</dbReference>